<dbReference type="GO" id="GO:0003904">
    <property type="term" value="F:deoxyribodipyrimidine photo-lyase activity"/>
    <property type="evidence" value="ECO:0007669"/>
    <property type="project" value="TreeGrafter"/>
</dbReference>
<keyword evidence="2" id="KW-0456">Lyase</keyword>
<evidence type="ECO:0000259" key="1">
    <source>
        <dbReference type="PROSITE" id="PS51645"/>
    </source>
</evidence>
<gene>
    <name evidence="2" type="ORF">X975_16654</name>
</gene>
<dbReference type="GO" id="GO:0000719">
    <property type="term" value="P:photoreactive repair"/>
    <property type="evidence" value="ECO:0007669"/>
    <property type="project" value="TreeGrafter"/>
</dbReference>
<dbReference type="InterPro" id="IPR052219">
    <property type="entry name" value="Photolyase_Class-2"/>
</dbReference>
<accession>A0A087UEN1</accession>
<evidence type="ECO:0000313" key="3">
    <source>
        <dbReference type="Proteomes" id="UP000054359"/>
    </source>
</evidence>
<dbReference type="PANTHER" id="PTHR10211">
    <property type="entry name" value="DEOXYRIBODIPYRIMIDINE PHOTOLYASE"/>
    <property type="match status" value="1"/>
</dbReference>
<proteinExistence type="predicted"/>
<organism evidence="2 3">
    <name type="scientific">Stegodyphus mimosarum</name>
    <name type="common">African social velvet spider</name>
    <dbReference type="NCBI Taxonomy" id="407821"/>
    <lineage>
        <taxon>Eukaryota</taxon>
        <taxon>Metazoa</taxon>
        <taxon>Ecdysozoa</taxon>
        <taxon>Arthropoda</taxon>
        <taxon>Chelicerata</taxon>
        <taxon>Arachnida</taxon>
        <taxon>Araneae</taxon>
        <taxon>Araneomorphae</taxon>
        <taxon>Entelegynae</taxon>
        <taxon>Eresoidea</taxon>
        <taxon>Eresidae</taxon>
        <taxon>Stegodyphus</taxon>
    </lineage>
</organism>
<dbReference type="Proteomes" id="UP000054359">
    <property type="component" value="Unassembled WGS sequence"/>
</dbReference>
<dbReference type="InterPro" id="IPR006050">
    <property type="entry name" value="DNA_photolyase_N"/>
</dbReference>
<evidence type="ECO:0000313" key="2">
    <source>
        <dbReference type="EMBL" id="KFM75820.1"/>
    </source>
</evidence>
<dbReference type="SUPFAM" id="SSF52425">
    <property type="entry name" value="Cryptochrome/photolyase, N-terminal domain"/>
    <property type="match status" value="1"/>
</dbReference>
<dbReference type="PANTHER" id="PTHR10211:SF0">
    <property type="entry name" value="DEOXYRIBODIPYRIMIDINE PHOTO-LYASE"/>
    <property type="match status" value="1"/>
</dbReference>
<dbReference type="AlphaFoldDB" id="A0A087UEN1"/>
<dbReference type="OrthoDB" id="496749at2759"/>
<dbReference type="PROSITE" id="PS51645">
    <property type="entry name" value="PHR_CRY_ALPHA_BETA"/>
    <property type="match status" value="1"/>
</dbReference>
<dbReference type="InterPro" id="IPR014729">
    <property type="entry name" value="Rossmann-like_a/b/a_fold"/>
</dbReference>
<protein>
    <submittedName>
        <fullName evidence="2">Deoxyribodipyrimidine photo-lyase</fullName>
    </submittedName>
</protein>
<feature type="non-terminal residue" evidence="2">
    <location>
        <position position="155"/>
    </location>
</feature>
<sequence length="155" mass="18068">MLKVLCPHVSKPRLLEYIKPKRGMSKQKKLTDYGNPSKKQKVEEINEAETTEFLNSISSERLSCASSVKDFKFNKKRVKVISEAKDIPKNAETIVYWMSRDQRVQDNWALLYAQYLAFKVDLPVCICFCLVPKFLDATIRHYRFMLKGLQEVSEV</sequence>
<dbReference type="EMBL" id="KK119487">
    <property type="protein sequence ID" value="KFM75820.1"/>
    <property type="molecule type" value="Genomic_DNA"/>
</dbReference>
<keyword evidence="3" id="KW-1185">Reference proteome</keyword>
<dbReference type="STRING" id="407821.A0A087UEN1"/>
<reference evidence="2 3" key="1">
    <citation type="submission" date="2013-11" db="EMBL/GenBank/DDBJ databases">
        <title>Genome sequencing of Stegodyphus mimosarum.</title>
        <authorList>
            <person name="Bechsgaard J."/>
        </authorList>
    </citation>
    <scope>NUCLEOTIDE SEQUENCE [LARGE SCALE GENOMIC DNA]</scope>
</reference>
<feature type="domain" description="Photolyase/cryptochrome alpha/beta" evidence="1">
    <location>
        <begin position="92"/>
        <end position="155"/>
    </location>
</feature>
<dbReference type="InterPro" id="IPR036155">
    <property type="entry name" value="Crypto/Photolyase_N_sf"/>
</dbReference>
<dbReference type="Pfam" id="PF00875">
    <property type="entry name" value="DNA_photolyase"/>
    <property type="match status" value="1"/>
</dbReference>
<dbReference type="Gene3D" id="3.40.50.620">
    <property type="entry name" value="HUPs"/>
    <property type="match status" value="1"/>
</dbReference>
<name>A0A087UEN1_STEMI</name>